<evidence type="ECO:0000256" key="1">
    <source>
        <dbReference type="SAM" id="MobiDB-lite"/>
    </source>
</evidence>
<evidence type="ECO:0000313" key="3">
    <source>
        <dbReference type="Proteomes" id="UP000325081"/>
    </source>
</evidence>
<dbReference type="EMBL" id="BKCP01001225">
    <property type="protein sequence ID" value="GER26862.1"/>
    <property type="molecule type" value="Genomic_DNA"/>
</dbReference>
<feature type="region of interest" description="Disordered" evidence="1">
    <location>
        <begin position="69"/>
        <end position="100"/>
    </location>
</feature>
<keyword evidence="3" id="KW-1185">Reference proteome</keyword>
<organism evidence="2 3">
    <name type="scientific">Striga asiatica</name>
    <name type="common">Asiatic witchweed</name>
    <name type="synonym">Buchnera asiatica</name>
    <dbReference type="NCBI Taxonomy" id="4170"/>
    <lineage>
        <taxon>Eukaryota</taxon>
        <taxon>Viridiplantae</taxon>
        <taxon>Streptophyta</taxon>
        <taxon>Embryophyta</taxon>
        <taxon>Tracheophyta</taxon>
        <taxon>Spermatophyta</taxon>
        <taxon>Magnoliopsida</taxon>
        <taxon>eudicotyledons</taxon>
        <taxon>Gunneridae</taxon>
        <taxon>Pentapetalae</taxon>
        <taxon>asterids</taxon>
        <taxon>lamiids</taxon>
        <taxon>Lamiales</taxon>
        <taxon>Orobanchaceae</taxon>
        <taxon>Buchnereae</taxon>
        <taxon>Striga</taxon>
    </lineage>
</organism>
<keyword evidence="2" id="KW-0251">Elongation factor</keyword>
<evidence type="ECO:0000313" key="2">
    <source>
        <dbReference type="EMBL" id="GER26862.1"/>
    </source>
</evidence>
<gene>
    <name evidence="2" type="ORF">STAS_02523</name>
</gene>
<proteinExistence type="predicted"/>
<protein>
    <submittedName>
        <fullName evidence="2">GTP binding Elongation factor Tu family protein</fullName>
    </submittedName>
</protein>
<sequence>MSISPSLRPKNSELSRSFFLLLSPQKEEPRSIAFIDWRANFADSSLILALMTASSLVRKFRPISSSRGRWAGTLTPRKQSNDDASEARIEKEKVEPITTFSRPPPFSPFLGSLIALSMLQSWSKRDNNDD</sequence>
<name>A0A5A7P263_STRAF</name>
<dbReference type="GO" id="GO:0003746">
    <property type="term" value="F:translation elongation factor activity"/>
    <property type="evidence" value="ECO:0007669"/>
    <property type="project" value="UniProtKB-KW"/>
</dbReference>
<dbReference type="Proteomes" id="UP000325081">
    <property type="component" value="Unassembled WGS sequence"/>
</dbReference>
<accession>A0A5A7P263</accession>
<reference evidence="3" key="1">
    <citation type="journal article" date="2019" name="Curr. Biol.">
        <title>Genome Sequence of Striga asiatica Provides Insight into the Evolution of Plant Parasitism.</title>
        <authorList>
            <person name="Yoshida S."/>
            <person name="Kim S."/>
            <person name="Wafula E.K."/>
            <person name="Tanskanen J."/>
            <person name="Kim Y.M."/>
            <person name="Honaas L."/>
            <person name="Yang Z."/>
            <person name="Spallek T."/>
            <person name="Conn C.E."/>
            <person name="Ichihashi Y."/>
            <person name="Cheong K."/>
            <person name="Cui S."/>
            <person name="Der J.P."/>
            <person name="Gundlach H."/>
            <person name="Jiao Y."/>
            <person name="Hori C."/>
            <person name="Ishida J.K."/>
            <person name="Kasahara H."/>
            <person name="Kiba T."/>
            <person name="Kim M.S."/>
            <person name="Koo N."/>
            <person name="Laohavisit A."/>
            <person name="Lee Y.H."/>
            <person name="Lumba S."/>
            <person name="McCourt P."/>
            <person name="Mortimer J.C."/>
            <person name="Mutuku J.M."/>
            <person name="Nomura T."/>
            <person name="Sasaki-Sekimoto Y."/>
            <person name="Seto Y."/>
            <person name="Wang Y."/>
            <person name="Wakatake T."/>
            <person name="Sakakibara H."/>
            <person name="Demura T."/>
            <person name="Yamaguchi S."/>
            <person name="Yoneyama K."/>
            <person name="Manabe R.I."/>
            <person name="Nelson D.C."/>
            <person name="Schulman A.H."/>
            <person name="Timko M.P."/>
            <person name="dePamphilis C.W."/>
            <person name="Choi D."/>
            <person name="Shirasu K."/>
        </authorList>
    </citation>
    <scope>NUCLEOTIDE SEQUENCE [LARGE SCALE GENOMIC DNA]</scope>
    <source>
        <strain evidence="3">cv. UVA1</strain>
    </source>
</reference>
<comment type="caution">
    <text evidence="2">The sequence shown here is derived from an EMBL/GenBank/DDBJ whole genome shotgun (WGS) entry which is preliminary data.</text>
</comment>
<feature type="compositionally biased region" description="Basic and acidic residues" evidence="1">
    <location>
        <begin position="79"/>
        <end position="95"/>
    </location>
</feature>
<keyword evidence="2" id="KW-0648">Protein biosynthesis</keyword>
<dbReference type="AlphaFoldDB" id="A0A5A7P263"/>
<dbReference type="OrthoDB" id="1933480at2759"/>